<dbReference type="Pfam" id="PF02625">
    <property type="entry name" value="XdhC_CoxI"/>
    <property type="match status" value="1"/>
</dbReference>
<name>A0A1M7Z8T1_9HYPH</name>
<reference evidence="3 4" key="1">
    <citation type="submission" date="2016-12" db="EMBL/GenBank/DDBJ databases">
        <authorList>
            <person name="Song W.-J."/>
            <person name="Kurnit D.M."/>
        </authorList>
    </citation>
    <scope>NUCLEOTIDE SEQUENCE [LARGE SCALE GENOMIC DNA]</scope>
    <source>
        <strain evidence="3 4">DSM 19599</strain>
    </source>
</reference>
<dbReference type="PANTHER" id="PTHR30388:SF6">
    <property type="entry name" value="XANTHINE DEHYDROGENASE SUBUNIT A-RELATED"/>
    <property type="match status" value="1"/>
</dbReference>
<dbReference type="EMBL" id="FRXO01000001">
    <property type="protein sequence ID" value="SHO61116.1"/>
    <property type="molecule type" value="Genomic_DNA"/>
</dbReference>
<dbReference type="InterPro" id="IPR014308">
    <property type="entry name" value="Xanthine_DH_XdhC"/>
</dbReference>
<dbReference type="InterPro" id="IPR003777">
    <property type="entry name" value="XdhC_CoxI"/>
</dbReference>
<organism evidence="3 4">
    <name type="scientific">Pseudoxanthobacter soli DSM 19599</name>
    <dbReference type="NCBI Taxonomy" id="1123029"/>
    <lineage>
        <taxon>Bacteria</taxon>
        <taxon>Pseudomonadati</taxon>
        <taxon>Pseudomonadota</taxon>
        <taxon>Alphaproteobacteria</taxon>
        <taxon>Hyphomicrobiales</taxon>
        <taxon>Segnochrobactraceae</taxon>
        <taxon>Pseudoxanthobacter</taxon>
    </lineage>
</organism>
<dbReference type="RefSeq" id="WP_073625663.1">
    <property type="nucleotide sequence ID" value="NZ_FRXO01000001.1"/>
</dbReference>
<dbReference type="STRING" id="1123029.SAMN02745172_00593"/>
<evidence type="ECO:0000313" key="4">
    <source>
        <dbReference type="Proteomes" id="UP000186406"/>
    </source>
</evidence>
<dbReference type="AlphaFoldDB" id="A0A1M7Z8T1"/>
<proteinExistence type="predicted"/>
<gene>
    <name evidence="3" type="ORF">SAMN02745172_00593</name>
</gene>
<feature type="domain" description="XdhC- CoxI" evidence="1">
    <location>
        <begin position="15"/>
        <end position="72"/>
    </location>
</feature>
<keyword evidence="4" id="KW-1185">Reference proteome</keyword>
<evidence type="ECO:0000259" key="1">
    <source>
        <dbReference type="Pfam" id="PF02625"/>
    </source>
</evidence>
<dbReference type="Gene3D" id="3.40.50.720">
    <property type="entry name" value="NAD(P)-binding Rossmann-like Domain"/>
    <property type="match status" value="1"/>
</dbReference>
<dbReference type="InterPro" id="IPR052698">
    <property type="entry name" value="MoCofactor_Util/Proc"/>
</dbReference>
<dbReference type="PANTHER" id="PTHR30388">
    <property type="entry name" value="ALDEHYDE OXIDOREDUCTASE MOLYBDENUM COFACTOR ASSEMBLY PROTEIN"/>
    <property type="match status" value="1"/>
</dbReference>
<protein>
    <submittedName>
        <fullName evidence="3">Xanthine dehydrogenase accessory factor</fullName>
    </submittedName>
</protein>
<evidence type="ECO:0000313" key="3">
    <source>
        <dbReference type="EMBL" id="SHO61116.1"/>
    </source>
</evidence>
<dbReference type="Proteomes" id="UP000186406">
    <property type="component" value="Unassembled WGS sequence"/>
</dbReference>
<accession>A0A1M7Z8T1</accession>
<dbReference type="SUPFAM" id="SSF51735">
    <property type="entry name" value="NAD(P)-binding Rossmann-fold domains"/>
    <property type="match status" value="1"/>
</dbReference>
<dbReference type="Pfam" id="PF13478">
    <property type="entry name" value="XdhC_C"/>
    <property type="match status" value="1"/>
</dbReference>
<dbReference type="InterPro" id="IPR036291">
    <property type="entry name" value="NAD(P)-bd_dom_sf"/>
</dbReference>
<evidence type="ECO:0000259" key="2">
    <source>
        <dbReference type="Pfam" id="PF13478"/>
    </source>
</evidence>
<dbReference type="NCBIfam" id="TIGR02964">
    <property type="entry name" value="xanthine_xdhC"/>
    <property type="match status" value="1"/>
</dbReference>
<dbReference type="InterPro" id="IPR027051">
    <property type="entry name" value="XdhC_Rossmann_dom"/>
</dbReference>
<dbReference type="OrthoDB" id="61481at2"/>
<feature type="domain" description="XdhC Rossmann" evidence="2">
    <location>
        <begin position="165"/>
        <end position="309"/>
    </location>
</feature>
<sequence length="339" mass="35141">MEVWQAVAEALETVGRAALVTVVEVRGSSPREAGARLVVWPDGRFRGTIGGGALEWRAIAEASRDLGSGRRSVRLSRIALGPELGQCCGGQVGLITEVLDASDLPAAKALAERAKAGPFTTVARFRRSAEALERDAVDTLAGPVGARLDDDGLLTEVFGERRRSVFLFGAGHVGRALVMALAPLPVSVAWFDPRPDAFPAHVPANAGVSLLGDPADTLAAAPEGSFVVVMTHSHSLDLAIVDAALAADAARFPYVGVIGSATKRARFERRLTEAGRAATRVADLVCPIGGTALKSKLPAVIAAATACELLVRDEQCIAALSPVAGGRPVDLRAPLSAQA</sequence>